<dbReference type="EMBL" id="PFBD01000015">
    <property type="protein sequence ID" value="PIR87208.1"/>
    <property type="molecule type" value="Genomic_DNA"/>
</dbReference>
<dbReference type="PROSITE" id="PS00018">
    <property type="entry name" value="EF_HAND_1"/>
    <property type="match status" value="1"/>
</dbReference>
<feature type="region of interest" description="Disordered" evidence="1">
    <location>
        <begin position="85"/>
        <end position="104"/>
    </location>
</feature>
<evidence type="ECO:0000256" key="1">
    <source>
        <dbReference type="SAM" id="MobiDB-lite"/>
    </source>
</evidence>
<reference evidence="4" key="1">
    <citation type="submission" date="2017-09" db="EMBL/GenBank/DDBJ databases">
        <title>Depth-based differentiation of microbial function through sediment-hosted aquifers and enrichment of novel symbionts in the deep terrestrial subsurface.</title>
        <authorList>
            <person name="Probst A.J."/>
            <person name="Ladd B."/>
            <person name="Jarett J.K."/>
            <person name="Geller-Mcgrath D.E."/>
            <person name="Sieber C.M.K."/>
            <person name="Emerson J.B."/>
            <person name="Anantharaman K."/>
            <person name="Thomas B.C."/>
            <person name="Malmstrom R."/>
            <person name="Stieglmeier M."/>
            <person name="Klingl A."/>
            <person name="Woyke T."/>
            <person name="Ryan C.M."/>
            <person name="Banfield J.F."/>
        </authorList>
    </citation>
    <scope>NUCLEOTIDE SEQUENCE [LARGE SCALE GENOMIC DNA]</scope>
</reference>
<dbReference type="InterPro" id="IPR018247">
    <property type="entry name" value="EF_Hand_1_Ca_BS"/>
</dbReference>
<evidence type="ECO:0000313" key="3">
    <source>
        <dbReference type="EMBL" id="PIR87208.1"/>
    </source>
</evidence>
<name>A0A2H0ULD3_9BACT</name>
<dbReference type="AlphaFoldDB" id="A0A2H0ULD3"/>
<protein>
    <recommendedName>
        <fullName evidence="5">Dockerin domain-containing protein</fullName>
    </recommendedName>
</protein>
<organism evidence="3 4">
    <name type="scientific">Candidatus Harrisonbacteria bacterium CG10_big_fil_rev_8_21_14_0_10_49_15</name>
    <dbReference type="NCBI Taxonomy" id="1974587"/>
    <lineage>
        <taxon>Bacteria</taxon>
        <taxon>Candidatus Harrisoniibacteriota</taxon>
    </lineage>
</organism>
<dbReference type="Gene3D" id="1.10.1330.10">
    <property type="entry name" value="Dockerin domain"/>
    <property type="match status" value="1"/>
</dbReference>
<dbReference type="GO" id="GO:0000272">
    <property type="term" value="P:polysaccharide catabolic process"/>
    <property type="evidence" value="ECO:0007669"/>
    <property type="project" value="InterPro"/>
</dbReference>
<comment type="caution">
    <text evidence="3">The sequence shown here is derived from an EMBL/GenBank/DDBJ whole genome shotgun (WGS) entry which is preliminary data.</text>
</comment>
<gene>
    <name evidence="3" type="ORF">COU11_01485</name>
</gene>
<dbReference type="Proteomes" id="UP000229526">
    <property type="component" value="Unassembled WGS sequence"/>
</dbReference>
<feature type="signal peptide" evidence="2">
    <location>
        <begin position="1"/>
        <end position="24"/>
    </location>
</feature>
<evidence type="ECO:0000256" key="2">
    <source>
        <dbReference type="SAM" id="SignalP"/>
    </source>
</evidence>
<accession>A0A2H0ULD3</accession>
<sequence>MRLILAAMILASSFSILTSGIAPAHAQTASSTNFTVENPTIGQLGGYATSSNFQLWGSIPFISPGTGSTTNFILKPGFLNFPAESAATSTPTSTPSTPSGGGGSVPGRAIPAAICAKVDFNKTGWVDFVDFSILLFYFDKSGETIRPYDLNNDEKINIVDISIFMFYWDGHVVKCPTI</sequence>
<feature type="chain" id="PRO_5013789376" description="Dockerin domain-containing protein" evidence="2">
    <location>
        <begin position="25"/>
        <end position="178"/>
    </location>
</feature>
<feature type="compositionally biased region" description="Low complexity" evidence="1">
    <location>
        <begin position="88"/>
        <end position="98"/>
    </location>
</feature>
<proteinExistence type="predicted"/>
<evidence type="ECO:0000313" key="4">
    <source>
        <dbReference type="Proteomes" id="UP000229526"/>
    </source>
</evidence>
<evidence type="ECO:0008006" key="5">
    <source>
        <dbReference type="Google" id="ProtNLM"/>
    </source>
</evidence>
<dbReference type="InterPro" id="IPR036439">
    <property type="entry name" value="Dockerin_dom_sf"/>
</dbReference>
<keyword evidence="2" id="KW-0732">Signal</keyword>
<dbReference type="SUPFAM" id="SSF63446">
    <property type="entry name" value="Type I dockerin domain"/>
    <property type="match status" value="1"/>
</dbReference>